<sequence length="103" mass="11530">MPGRWAMRWRHVANPRGAPAGRTEETGKKEAAQRRGAEEEGREEEDRPRVPPEPVRRRLRSFDKTAPGVAFLEPGQVPEHLNPTHARLTGGRCIGSMTSLLNL</sequence>
<protein>
    <submittedName>
        <fullName evidence="2">Uncharacterized protein</fullName>
    </submittedName>
</protein>
<evidence type="ECO:0000313" key="3">
    <source>
        <dbReference type="Proteomes" id="UP000199729"/>
    </source>
</evidence>
<dbReference type="EMBL" id="CP022423">
    <property type="protein sequence ID" value="ASM76727.1"/>
    <property type="molecule type" value="Genomic_DNA"/>
</dbReference>
<evidence type="ECO:0000313" key="2">
    <source>
        <dbReference type="EMBL" id="ASM76727.1"/>
    </source>
</evidence>
<gene>
    <name evidence="2" type="ORF">VITFI_CDS0949</name>
</gene>
<dbReference type="KEGG" id="vff:VITFI_CDS0949"/>
<organism evidence="2 3">
    <name type="scientific">Vitreoscilla filiformis</name>
    <dbReference type="NCBI Taxonomy" id="63"/>
    <lineage>
        <taxon>Bacteria</taxon>
        <taxon>Pseudomonadati</taxon>
        <taxon>Pseudomonadota</taxon>
        <taxon>Betaproteobacteria</taxon>
        <taxon>Neisseriales</taxon>
        <taxon>Neisseriaceae</taxon>
        <taxon>Vitreoscilla</taxon>
    </lineage>
</organism>
<name>A0A221KD13_VITFI</name>
<feature type="region of interest" description="Disordered" evidence="1">
    <location>
        <begin position="1"/>
        <end position="63"/>
    </location>
</feature>
<accession>A0A221KD13</accession>
<reference evidence="2 3" key="1">
    <citation type="submission" date="2017-07" db="EMBL/GenBank/DDBJ databases">
        <title>Complete Genome Sequence of the cosmetic ferment Vitreoscilla filiformis (ATCC15551).</title>
        <authorList>
            <person name="Contreras S."/>
            <person name="Sagory-Zalkind P."/>
            <person name="Blanquart H."/>
            <person name="Iltis A."/>
            <person name="Morand S.C."/>
        </authorList>
    </citation>
    <scope>NUCLEOTIDE SEQUENCE [LARGE SCALE GENOMIC DNA]</scope>
    <source>
        <strain evidence="2 3">ATCC 15551</strain>
    </source>
</reference>
<keyword evidence="3" id="KW-1185">Reference proteome</keyword>
<dbReference type="AlphaFoldDB" id="A0A221KD13"/>
<feature type="compositionally biased region" description="Basic and acidic residues" evidence="1">
    <location>
        <begin position="22"/>
        <end position="63"/>
    </location>
</feature>
<evidence type="ECO:0000256" key="1">
    <source>
        <dbReference type="SAM" id="MobiDB-lite"/>
    </source>
</evidence>
<proteinExistence type="predicted"/>
<dbReference type="Proteomes" id="UP000199729">
    <property type="component" value="Chromosome"/>
</dbReference>